<feature type="region of interest" description="Disordered" evidence="1">
    <location>
        <begin position="92"/>
        <end position="152"/>
    </location>
</feature>
<dbReference type="Proteomes" id="UP000823915">
    <property type="component" value="Unassembled WGS sequence"/>
</dbReference>
<evidence type="ECO:0000313" key="3">
    <source>
        <dbReference type="Proteomes" id="UP000823915"/>
    </source>
</evidence>
<sequence length="152" mass="16740">APAPARPKAQAAGGEVDVAALSRDAKRFREWPEVLQVVKGVTKSVAMAFAGSTAYLNGDYLLIQAPELAFELLKRPEQRRRIREAVKQVTGRGYNLGPYRPPAQQEDRDPLEELEQRAKEAGVALLEETPPQEDLPGDEDAPPPLTDDQIPF</sequence>
<accession>A0A9D1YDL8</accession>
<evidence type="ECO:0000313" key="2">
    <source>
        <dbReference type="EMBL" id="HIY26940.1"/>
    </source>
</evidence>
<name>A0A9D1YDL8_9FIRM</name>
<gene>
    <name evidence="2" type="ORF">H9838_07205</name>
</gene>
<feature type="non-terminal residue" evidence="2">
    <location>
        <position position="1"/>
    </location>
</feature>
<dbReference type="AlphaFoldDB" id="A0A9D1YDL8"/>
<reference evidence="2" key="2">
    <citation type="submission" date="2021-04" db="EMBL/GenBank/DDBJ databases">
        <authorList>
            <person name="Gilroy R."/>
        </authorList>
    </citation>
    <scope>NUCLEOTIDE SEQUENCE</scope>
    <source>
        <strain evidence="2">1282</strain>
    </source>
</reference>
<comment type="caution">
    <text evidence="2">The sequence shown here is derived from an EMBL/GenBank/DDBJ whole genome shotgun (WGS) entry which is preliminary data.</text>
</comment>
<dbReference type="EMBL" id="DXDU01000116">
    <property type="protein sequence ID" value="HIY26940.1"/>
    <property type="molecule type" value="Genomic_DNA"/>
</dbReference>
<proteinExistence type="predicted"/>
<evidence type="ECO:0000256" key="1">
    <source>
        <dbReference type="SAM" id="MobiDB-lite"/>
    </source>
</evidence>
<organism evidence="2 3">
    <name type="scientific">Candidatus Acutalibacter pullistercoris</name>
    <dbReference type="NCBI Taxonomy" id="2838418"/>
    <lineage>
        <taxon>Bacteria</taxon>
        <taxon>Bacillati</taxon>
        <taxon>Bacillota</taxon>
        <taxon>Clostridia</taxon>
        <taxon>Eubacteriales</taxon>
        <taxon>Acutalibacteraceae</taxon>
        <taxon>Acutalibacter</taxon>
    </lineage>
</organism>
<reference evidence="2" key="1">
    <citation type="journal article" date="2021" name="PeerJ">
        <title>Extensive microbial diversity within the chicken gut microbiome revealed by metagenomics and culture.</title>
        <authorList>
            <person name="Gilroy R."/>
            <person name="Ravi A."/>
            <person name="Getino M."/>
            <person name="Pursley I."/>
            <person name="Horton D.L."/>
            <person name="Alikhan N.F."/>
            <person name="Baker D."/>
            <person name="Gharbi K."/>
            <person name="Hall N."/>
            <person name="Watson M."/>
            <person name="Adriaenssens E.M."/>
            <person name="Foster-Nyarko E."/>
            <person name="Jarju S."/>
            <person name="Secka A."/>
            <person name="Antonio M."/>
            <person name="Oren A."/>
            <person name="Chaudhuri R.R."/>
            <person name="La Ragione R."/>
            <person name="Hildebrand F."/>
            <person name="Pallen M.J."/>
        </authorList>
    </citation>
    <scope>NUCLEOTIDE SEQUENCE</scope>
    <source>
        <strain evidence="2">1282</strain>
    </source>
</reference>
<protein>
    <submittedName>
        <fullName evidence="2">Uncharacterized protein</fullName>
    </submittedName>
</protein>